<protein>
    <submittedName>
        <fullName evidence="3">Coiled-coil domain-containing protein</fullName>
    </submittedName>
</protein>
<dbReference type="AlphaFoldDB" id="A0A1I7V7E6"/>
<accession>A0A1I7V7E6</accession>
<feature type="region of interest" description="Disordered" evidence="1">
    <location>
        <begin position="89"/>
        <end position="109"/>
    </location>
</feature>
<evidence type="ECO:0000256" key="1">
    <source>
        <dbReference type="SAM" id="MobiDB-lite"/>
    </source>
</evidence>
<feature type="compositionally biased region" description="Polar residues" evidence="1">
    <location>
        <begin position="234"/>
        <end position="247"/>
    </location>
</feature>
<proteinExistence type="predicted"/>
<dbReference type="Proteomes" id="UP000095285">
    <property type="component" value="Unassembled WGS sequence"/>
</dbReference>
<reference evidence="3" key="2">
    <citation type="submission" date="2016-11" db="UniProtKB">
        <authorList>
            <consortium name="WormBaseParasite"/>
        </authorList>
    </citation>
    <scope>IDENTIFICATION</scope>
</reference>
<sequence>MTDSMPVQNEIDELEKRLVKMDFKLETAKKARDEYVNFLRQKYPSWKPHEMQIYNQSSISSHFERSILEKMATNKYHWDLGGHFIAPRSKPELDNQLEPNDPIPSSGPALEPDLVRIKKRLGEIAEDLDNLREHRLHLSTADYYLSLGPESRSCKSQEMPWRKNIVQLKSLHELRKQISQIDCVVLDTPRPDAEWMRVEYLQKYTNSEAGKRNDNQSEGKSEQSFTDKGKNLSMLPTEQQKESSYLQEAQYTGTNLTLKETPDLRQTLDVQRGDQKSSSQEIVAVKPTMIENTSQTSNLPKVADDGFSFLAKILGTSADSADNKKPTFTDKYNDGMLKTIDLSAEDSDSDFFA</sequence>
<reference evidence="2" key="1">
    <citation type="submission" date="2012-04" db="EMBL/GenBank/DDBJ databases">
        <title>The Genome Sequence of Loa loa.</title>
        <authorList>
            <consortium name="The Broad Institute Genome Sequencing Platform"/>
            <consortium name="Broad Institute Genome Sequencing Center for Infectious Disease"/>
            <person name="Nutman T.B."/>
            <person name="Fink D.L."/>
            <person name="Russ C."/>
            <person name="Young S."/>
            <person name="Zeng Q."/>
            <person name="Gargeya S."/>
            <person name="Alvarado L."/>
            <person name="Berlin A."/>
            <person name="Chapman S.B."/>
            <person name="Chen Z."/>
            <person name="Freedman E."/>
            <person name="Gellesch M."/>
            <person name="Goldberg J."/>
            <person name="Griggs A."/>
            <person name="Gujja S."/>
            <person name="Heilman E.R."/>
            <person name="Heiman D."/>
            <person name="Howarth C."/>
            <person name="Mehta T."/>
            <person name="Neiman D."/>
            <person name="Pearson M."/>
            <person name="Roberts A."/>
            <person name="Saif S."/>
            <person name="Shea T."/>
            <person name="Shenoy N."/>
            <person name="Sisk P."/>
            <person name="Stolte C."/>
            <person name="Sykes S."/>
            <person name="White J."/>
            <person name="Yandava C."/>
            <person name="Haas B."/>
            <person name="Henn M.R."/>
            <person name="Nusbaum C."/>
            <person name="Birren B."/>
        </authorList>
    </citation>
    <scope>NUCLEOTIDE SEQUENCE [LARGE SCALE GENOMIC DNA]</scope>
</reference>
<evidence type="ECO:0000313" key="2">
    <source>
        <dbReference type="Proteomes" id="UP000095285"/>
    </source>
</evidence>
<dbReference type="WBParaSite" id="EN70_107">
    <property type="protein sequence ID" value="EN70_107"/>
    <property type="gene ID" value="EN70_107"/>
</dbReference>
<keyword evidence="2" id="KW-1185">Reference proteome</keyword>
<feature type="compositionally biased region" description="Basic and acidic residues" evidence="1">
    <location>
        <begin position="209"/>
        <end position="230"/>
    </location>
</feature>
<organism evidence="2 3">
    <name type="scientific">Loa loa</name>
    <name type="common">Eye worm</name>
    <name type="synonym">Filaria loa</name>
    <dbReference type="NCBI Taxonomy" id="7209"/>
    <lineage>
        <taxon>Eukaryota</taxon>
        <taxon>Metazoa</taxon>
        <taxon>Ecdysozoa</taxon>
        <taxon>Nematoda</taxon>
        <taxon>Chromadorea</taxon>
        <taxon>Rhabditida</taxon>
        <taxon>Spirurina</taxon>
        <taxon>Spiruromorpha</taxon>
        <taxon>Filarioidea</taxon>
        <taxon>Onchocercidae</taxon>
        <taxon>Loa</taxon>
    </lineage>
</organism>
<evidence type="ECO:0000313" key="3">
    <source>
        <dbReference type="WBParaSite" id="EN70_107"/>
    </source>
</evidence>
<name>A0A1I7V7E6_LOALO</name>
<feature type="region of interest" description="Disordered" evidence="1">
    <location>
        <begin position="207"/>
        <end position="247"/>
    </location>
</feature>